<accession>A0ABV2PXC5</accession>
<dbReference type="Proteomes" id="UP001549251">
    <property type="component" value="Unassembled WGS sequence"/>
</dbReference>
<comment type="similarity">
    <text evidence="1 6">Belongs to the methyltransferase superfamily. PrmA family.</text>
</comment>
<dbReference type="EC" id="2.1.1.-" evidence="6"/>
<dbReference type="GO" id="GO:0005840">
    <property type="term" value="C:ribosome"/>
    <property type="evidence" value="ECO:0007669"/>
    <property type="project" value="UniProtKB-KW"/>
</dbReference>
<keyword evidence="7" id="KW-0689">Ribosomal protein</keyword>
<dbReference type="GO" id="GO:0008168">
    <property type="term" value="F:methyltransferase activity"/>
    <property type="evidence" value="ECO:0007669"/>
    <property type="project" value="UniProtKB-KW"/>
</dbReference>
<dbReference type="PIRSF" id="PIRSF000401">
    <property type="entry name" value="RPL11_MTase"/>
    <property type="match status" value="1"/>
</dbReference>
<evidence type="ECO:0000313" key="8">
    <source>
        <dbReference type="Proteomes" id="UP001549251"/>
    </source>
</evidence>
<gene>
    <name evidence="6" type="primary">prmA</name>
    <name evidence="7" type="ORF">ABIE04_002025</name>
</gene>
<keyword evidence="7" id="KW-0687">Ribonucleoprotein</keyword>
<evidence type="ECO:0000256" key="3">
    <source>
        <dbReference type="ARBA" id="ARBA00022603"/>
    </source>
</evidence>
<dbReference type="InterPro" id="IPR050078">
    <property type="entry name" value="Ribosomal_L11_MeTrfase_PrmA"/>
</dbReference>
<dbReference type="InterPro" id="IPR004498">
    <property type="entry name" value="Ribosomal_PrmA_MeTrfase"/>
</dbReference>
<dbReference type="Gene3D" id="3.40.50.150">
    <property type="entry name" value="Vaccinia Virus protein VP39"/>
    <property type="match status" value="1"/>
</dbReference>
<evidence type="ECO:0000256" key="5">
    <source>
        <dbReference type="ARBA" id="ARBA00022691"/>
    </source>
</evidence>
<dbReference type="NCBIfam" id="TIGR00406">
    <property type="entry name" value="prmA"/>
    <property type="match status" value="1"/>
</dbReference>
<comment type="subcellular location">
    <subcellularLocation>
        <location evidence="6">Cytoplasm</location>
    </subcellularLocation>
</comment>
<dbReference type="EMBL" id="JBEPSD010000001">
    <property type="protein sequence ID" value="MET4569698.1"/>
    <property type="molecule type" value="Genomic_DNA"/>
</dbReference>
<dbReference type="RefSeq" id="WP_354549545.1">
    <property type="nucleotide sequence ID" value="NZ_JBEPSD010000001.1"/>
</dbReference>
<evidence type="ECO:0000256" key="4">
    <source>
        <dbReference type="ARBA" id="ARBA00022679"/>
    </source>
</evidence>
<evidence type="ECO:0000313" key="7">
    <source>
        <dbReference type="EMBL" id="MET4569698.1"/>
    </source>
</evidence>
<feature type="binding site" evidence="6">
    <location>
        <position position="172"/>
    </location>
    <ligand>
        <name>S-adenosyl-L-methionine</name>
        <dbReference type="ChEBI" id="CHEBI:59789"/>
    </ligand>
</feature>
<sequence>MPFLELSLIVRTEQQPGAEEALDDLGALSITLQDADAETPDEQAIFEPGVGELPLWPTITLHALFDEHADRRGLAAALGELLPWLEPDQLSFAEVADQDWERAWMDQFKPMPFGRRLWIYPWNIEPPVDDDLVVVRLDPGLAFGSGTHPTTALCLEWLDGLDLAGKTITDYGCGSGILAIAALKLGAASAVGVDNDPQALTASADNAERNGVADRLALFLPEDVVADAADVFIANILAGPLGELAPTFAAAAKPGAPFAISGILAGQQDELLQRYAEWFDELRVDSREDWVRISGRRRG</sequence>
<name>A0ABV2PXC5_9GAMM</name>
<feature type="binding site" evidence="6">
    <location>
        <position position="235"/>
    </location>
    <ligand>
        <name>S-adenosyl-L-methionine</name>
        <dbReference type="ChEBI" id="CHEBI:59789"/>
    </ligand>
</feature>
<evidence type="ECO:0000256" key="2">
    <source>
        <dbReference type="ARBA" id="ARBA00022490"/>
    </source>
</evidence>
<keyword evidence="3 6" id="KW-0489">Methyltransferase</keyword>
<organism evidence="7 8">
    <name type="scientific">Rhodanobacter soli</name>
    <dbReference type="NCBI Taxonomy" id="590609"/>
    <lineage>
        <taxon>Bacteria</taxon>
        <taxon>Pseudomonadati</taxon>
        <taxon>Pseudomonadota</taxon>
        <taxon>Gammaproteobacteria</taxon>
        <taxon>Lysobacterales</taxon>
        <taxon>Rhodanobacteraceae</taxon>
        <taxon>Rhodanobacter</taxon>
    </lineage>
</organism>
<dbReference type="InterPro" id="IPR029063">
    <property type="entry name" value="SAM-dependent_MTases_sf"/>
</dbReference>
<evidence type="ECO:0000256" key="1">
    <source>
        <dbReference type="ARBA" id="ARBA00009741"/>
    </source>
</evidence>
<keyword evidence="5 6" id="KW-0949">S-adenosyl-L-methionine</keyword>
<reference evidence="7 8" key="1">
    <citation type="submission" date="2024-06" db="EMBL/GenBank/DDBJ databases">
        <title>Sorghum-associated microbial communities from plants grown in Nebraska, USA.</title>
        <authorList>
            <person name="Schachtman D."/>
        </authorList>
    </citation>
    <scope>NUCLEOTIDE SEQUENCE [LARGE SCALE GENOMIC DNA]</scope>
    <source>
        <strain evidence="7 8">1757</strain>
    </source>
</reference>
<feature type="binding site" evidence="6">
    <location>
        <position position="151"/>
    </location>
    <ligand>
        <name>S-adenosyl-L-methionine</name>
        <dbReference type="ChEBI" id="CHEBI:59789"/>
    </ligand>
</feature>
<dbReference type="Pfam" id="PF06325">
    <property type="entry name" value="PrmA"/>
    <property type="match status" value="1"/>
</dbReference>
<dbReference type="GO" id="GO:0032259">
    <property type="term" value="P:methylation"/>
    <property type="evidence" value="ECO:0007669"/>
    <property type="project" value="UniProtKB-KW"/>
</dbReference>
<proteinExistence type="inferred from homology"/>
<protein>
    <recommendedName>
        <fullName evidence="6">Ribosomal protein L11 methyltransferase</fullName>
        <shortName evidence="6">L11 Mtase</shortName>
        <ecNumber evidence="6">2.1.1.-</ecNumber>
    </recommendedName>
</protein>
<dbReference type="PANTHER" id="PTHR43648:SF1">
    <property type="entry name" value="ELECTRON TRANSFER FLAVOPROTEIN BETA SUBUNIT LYSINE METHYLTRANSFERASE"/>
    <property type="match status" value="1"/>
</dbReference>
<dbReference type="SUPFAM" id="SSF53335">
    <property type="entry name" value="S-adenosyl-L-methionine-dependent methyltransferases"/>
    <property type="match status" value="1"/>
</dbReference>
<dbReference type="HAMAP" id="MF_00735">
    <property type="entry name" value="Methyltr_PrmA"/>
    <property type="match status" value="1"/>
</dbReference>
<keyword evidence="4 6" id="KW-0808">Transferase</keyword>
<dbReference type="PANTHER" id="PTHR43648">
    <property type="entry name" value="ELECTRON TRANSFER FLAVOPROTEIN BETA SUBUNIT LYSINE METHYLTRANSFERASE"/>
    <property type="match status" value="1"/>
</dbReference>
<keyword evidence="2 6" id="KW-0963">Cytoplasm</keyword>
<dbReference type="CDD" id="cd02440">
    <property type="entry name" value="AdoMet_MTases"/>
    <property type="match status" value="1"/>
</dbReference>
<comment type="catalytic activity">
    <reaction evidence="6">
        <text>L-lysyl-[protein] + 3 S-adenosyl-L-methionine = N(6),N(6),N(6)-trimethyl-L-lysyl-[protein] + 3 S-adenosyl-L-homocysteine + 3 H(+)</text>
        <dbReference type="Rhea" id="RHEA:54192"/>
        <dbReference type="Rhea" id="RHEA-COMP:9752"/>
        <dbReference type="Rhea" id="RHEA-COMP:13826"/>
        <dbReference type="ChEBI" id="CHEBI:15378"/>
        <dbReference type="ChEBI" id="CHEBI:29969"/>
        <dbReference type="ChEBI" id="CHEBI:57856"/>
        <dbReference type="ChEBI" id="CHEBI:59789"/>
        <dbReference type="ChEBI" id="CHEBI:61961"/>
    </reaction>
</comment>
<evidence type="ECO:0000256" key="6">
    <source>
        <dbReference type="HAMAP-Rule" id="MF_00735"/>
    </source>
</evidence>
<comment type="function">
    <text evidence="6">Methylates ribosomal protein L11.</text>
</comment>
<keyword evidence="8" id="KW-1185">Reference proteome</keyword>
<feature type="binding site" evidence="6">
    <location>
        <position position="194"/>
    </location>
    <ligand>
        <name>S-adenosyl-L-methionine</name>
        <dbReference type="ChEBI" id="CHEBI:59789"/>
    </ligand>
</feature>
<comment type="caution">
    <text evidence="7">The sequence shown here is derived from an EMBL/GenBank/DDBJ whole genome shotgun (WGS) entry which is preliminary data.</text>
</comment>